<protein>
    <submittedName>
        <fullName evidence="3">N-acetylglucosaminyl deacetylase, LmbE family</fullName>
    </submittedName>
</protein>
<organism evidence="3 4">
    <name type="scientific">Pseudonocardia ammonioxydans</name>
    <dbReference type="NCBI Taxonomy" id="260086"/>
    <lineage>
        <taxon>Bacteria</taxon>
        <taxon>Bacillati</taxon>
        <taxon>Actinomycetota</taxon>
        <taxon>Actinomycetes</taxon>
        <taxon>Pseudonocardiales</taxon>
        <taxon>Pseudonocardiaceae</taxon>
        <taxon>Pseudonocardia</taxon>
    </lineage>
</organism>
<feature type="region of interest" description="Disordered" evidence="2">
    <location>
        <begin position="191"/>
        <end position="211"/>
    </location>
</feature>
<dbReference type="AlphaFoldDB" id="A0A1I4VYI8"/>
<sequence length="285" mass="30916">MDPLRTVVRRCVGSAAVGTLVSFHAHPDDESIGTGGTLAKAAALGHRVVLVFATRGELGEPVPGVLADGEQLSLRRSAECFASARELGVARVEFLGYVDSGMMGEPTNDAPYCFWQAGVEHAARRLAVILEEEEADVVTTYDDNGGYGHPDHIQVHRVGNRAGELAGVPVVAQNTTNRDWMLRGMRGLQKDRGADWTPPEIPDDGSFGKPESEITHRVEAVEYAEVKRASMRAHASQMGPDHFMLTMPEPVFAMGLGTEFYIVEVQPNPASAPDVWTDVFEPLRP</sequence>
<name>A0A1I4VYI8_PSUAM</name>
<keyword evidence="4" id="KW-1185">Reference proteome</keyword>
<dbReference type="Gene3D" id="3.40.50.10320">
    <property type="entry name" value="LmbE-like"/>
    <property type="match status" value="1"/>
</dbReference>
<dbReference type="PANTHER" id="PTHR12993">
    <property type="entry name" value="N-ACETYLGLUCOSAMINYL-PHOSPHATIDYLINOSITOL DE-N-ACETYLASE-RELATED"/>
    <property type="match status" value="1"/>
</dbReference>
<dbReference type="Proteomes" id="UP000199614">
    <property type="component" value="Unassembled WGS sequence"/>
</dbReference>
<dbReference type="GO" id="GO:0016137">
    <property type="term" value="P:glycoside metabolic process"/>
    <property type="evidence" value="ECO:0007669"/>
    <property type="project" value="UniProtKB-ARBA"/>
</dbReference>
<dbReference type="EMBL" id="FOUY01000007">
    <property type="protein sequence ID" value="SFN06046.1"/>
    <property type="molecule type" value="Genomic_DNA"/>
</dbReference>
<evidence type="ECO:0000256" key="2">
    <source>
        <dbReference type="SAM" id="MobiDB-lite"/>
    </source>
</evidence>
<dbReference type="Pfam" id="PF02585">
    <property type="entry name" value="PIG-L"/>
    <property type="match status" value="1"/>
</dbReference>
<keyword evidence="1" id="KW-0862">Zinc</keyword>
<evidence type="ECO:0000313" key="3">
    <source>
        <dbReference type="EMBL" id="SFN06046.1"/>
    </source>
</evidence>
<evidence type="ECO:0000313" key="4">
    <source>
        <dbReference type="Proteomes" id="UP000199614"/>
    </source>
</evidence>
<dbReference type="STRING" id="260086.SAMN05216207_100759"/>
<reference evidence="3 4" key="1">
    <citation type="submission" date="2016-10" db="EMBL/GenBank/DDBJ databases">
        <authorList>
            <person name="de Groot N.N."/>
        </authorList>
    </citation>
    <scope>NUCLEOTIDE SEQUENCE [LARGE SCALE GENOMIC DNA]</scope>
    <source>
        <strain evidence="3 4">CGMCC 4.1877</strain>
    </source>
</reference>
<dbReference type="InterPro" id="IPR003737">
    <property type="entry name" value="GlcNAc_PI_deacetylase-related"/>
</dbReference>
<dbReference type="SUPFAM" id="SSF102588">
    <property type="entry name" value="LmbE-like"/>
    <property type="match status" value="1"/>
</dbReference>
<dbReference type="GO" id="GO:0016811">
    <property type="term" value="F:hydrolase activity, acting on carbon-nitrogen (but not peptide) bonds, in linear amides"/>
    <property type="evidence" value="ECO:0007669"/>
    <property type="project" value="TreeGrafter"/>
</dbReference>
<evidence type="ECO:0000256" key="1">
    <source>
        <dbReference type="ARBA" id="ARBA00022833"/>
    </source>
</evidence>
<proteinExistence type="predicted"/>
<dbReference type="PANTHER" id="PTHR12993:SF26">
    <property type="entry name" value="1D-MYO-INOSITOL 2-ACETAMIDO-2-DEOXY-ALPHA-D-GLUCOPYRANOSIDE DEACETYLASE"/>
    <property type="match status" value="1"/>
</dbReference>
<accession>A0A1I4VYI8</accession>
<dbReference type="InterPro" id="IPR024078">
    <property type="entry name" value="LmbE-like_dom_sf"/>
</dbReference>
<gene>
    <name evidence="3" type="ORF">SAMN05216207_100759</name>
</gene>